<sequence>MESKTTAQRVLEMAGPVPITQNYMNHFLKEIGSGITSLKDDLKSCIRDVQKEMPEVGGRVDDLECTVDAQAEDQEMLWRLIVTLEEQQIELHLKQDNLENGSHQNNVRIRGVPRDEEGADIIAYTAGLLRAVGGDPCGHCCYLIWPIRWRWHQGAPVPHRTSWP</sequence>
<name>A0AAV7NZF3_PLEWA</name>
<proteinExistence type="predicted"/>
<organism evidence="1 2">
    <name type="scientific">Pleurodeles waltl</name>
    <name type="common">Iberian ribbed newt</name>
    <dbReference type="NCBI Taxonomy" id="8319"/>
    <lineage>
        <taxon>Eukaryota</taxon>
        <taxon>Metazoa</taxon>
        <taxon>Chordata</taxon>
        <taxon>Craniata</taxon>
        <taxon>Vertebrata</taxon>
        <taxon>Euteleostomi</taxon>
        <taxon>Amphibia</taxon>
        <taxon>Batrachia</taxon>
        <taxon>Caudata</taxon>
        <taxon>Salamandroidea</taxon>
        <taxon>Salamandridae</taxon>
        <taxon>Pleurodelinae</taxon>
        <taxon>Pleurodeles</taxon>
    </lineage>
</organism>
<comment type="caution">
    <text evidence="1">The sequence shown here is derived from an EMBL/GenBank/DDBJ whole genome shotgun (WGS) entry which is preliminary data.</text>
</comment>
<evidence type="ECO:0000313" key="1">
    <source>
        <dbReference type="EMBL" id="KAJ1118708.1"/>
    </source>
</evidence>
<dbReference type="AlphaFoldDB" id="A0AAV7NZF3"/>
<accession>A0AAV7NZF3</accession>
<keyword evidence="2" id="KW-1185">Reference proteome</keyword>
<protein>
    <submittedName>
        <fullName evidence="1">Uncharacterized protein</fullName>
    </submittedName>
</protein>
<dbReference type="EMBL" id="JANPWB010000012">
    <property type="protein sequence ID" value="KAJ1118708.1"/>
    <property type="molecule type" value="Genomic_DNA"/>
</dbReference>
<dbReference type="Proteomes" id="UP001066276">
    <property type="component" value="Chromosome 8"/>
</dbReference>
<gene>
    <name evidence="1" type="ORF">NDU88_006896</name>
</gene>
<evidence type="ECO:0000313" key="2">
    <source>
        <dbReference type="Proteomes" id="UP001066276"/>
    </source>
</evidence>
<reference evidence="1" key="1">
    <citation type="journal article" date="2022" name="bioRxiv">
        <title>Sequencing and chromosome-scale assembly of the giantPleurodeles waltlgenome.</title>
        <authorList>
            <person name="Brown T."/>
            <person name="Elewa A."/>
            <person name="Iarovenko S."/>
            <person name="Subramanian E."/>
            <person name="Araus A.J."/>
            <person name="Petzold A."/>
            <person name="Susuki M."/>
            <person name="Suzuki K.-i.T."/>
            <person name="Hayashi T."/>
            <person name="Toyoda A."/>
            <person name="Oliveira C."/>
            <person name="Osipova E."/>
            <person name="Leigh N.D."/>
            <person name="Simon A."/>
            <person name="Yun M.H."/>
        </authorList>
    </citation>
    <scope>NUCLEOTIDE SEQUENCE</scope>
    <source>
        <strain evidence="1">20211129_DDA</strain>
        <tissue evidence="1">Liver</tissue>
    </source>
</reference>